<gene>
    <name evidence="1" type="ORF">SARC_00083</name>
</gene>
<protein>
    <submittedName>
        <fullName evidence="1">Uncharacterized protein</fullName>
    </submittedName>
</protein>
<proteinExistence type="predicted"/>
<evidence type="ECO:0000313" key="1">
    <source>
        <dbReference type="EMBL" id="KNC87826.1"/>
    </source>
</evidence>
<name>A0A0L0GG68_9EUKA</name>
<organism evidence="1 2">
    <name type="scientific">Sphaeroforma arctica JP610</name>
    <dbReference type="NCBI Taxonomy" id="667725"/>
    <lineage>
        <taxon>Eukaryota</taxon>
        <taxon>Ichthyosporea</taxon>
        <taxon>Ichthyophonida</taxon>
        <taxon>Sphaeroforma</taxon>
    </lineage>
</organism>
<dbReference type="EMBL" id="KQ241598">
    <property type="protein sequence ID" value="KNC87826.1"/>
    <property type="molecule type" value="Genomic_DNA"/>
</dbReference>
<keyword evidence="2" id="KW-1185">Reference proteome</keyword>
<dbReference type="AlphaFoldDB" id="A0A0L0GG68"/>
<dbReference type="GeneID" id="25900587"/>
<sequence>MSEKSSLVVIATVNQLNTQSPGPHTNEWRDINDLMDEEDEAFAICDLYLDEVSTAIASTLDDDMVSPYKKIVLARIVLSDARNFSPGTLCKTFALLNSLRPGPLAEVASELADDIAVIIGMDLEAEALRVCLWAEKVFAKQPPVLKPRKNAPKACWSCVMNRLVEFLQDEEVCAKRWYELDELVRQTPSLVLDEGEAVDRDIILDLGGPSASVRLRDYLLVDNANLLARHAFTAMVLLGAIRSPRLKKRVLLAKRFLTTSMIRNFCETAEAVEVATGVDHTALLETVYANTSLEKTWRSEKEIVC</sequence>
<accession>A0A0L0GG68</accession>
<dbReference type="RefSeq" id="XP_014161728.1">
    <property type="nucleotide sequence ID" value="XM_014306253.1"/>
</dbReference>
<evidence type="ECO:0000313" key="2">
    <source>
        <dbReference type="Proteomes" id="UP000054560"/>
    </source>
</evidence>
<dbReference type="Proteomes" id="UP000054560">
    <property type="component" value="Unassembled WGS sequence"/>
</dbReference>
<reference evidence="1 2" key="1">
    <citation type="submission" date="2011-02" db="EMBL/GenBank/DDBJ databases">
        <title>The Genome Sequence of Sphaeroforma arctica JP610.</title>
        <authorList>
            <consortium name="The Broad Institute Genome Sequencing Platform"/>
            <person name="Russ C."/>
            <person name="Cuomo C."/>
            <person name="Young S.K."/>
            <person name="Zeng Q."/>
            <person name="Gargeya S."/>
            <person name="Alvarado L."/>
            <person name="Berlin A."/>
            <person name="Chapman S.B."/>
            <person name="Chen Z."/>
            <person name="Freedman E."/>
            <person name="Gellesch M."/>
            <person name="Goldberg J."/>
            <person name="Griggs A."/>
            <person name="Gujja S."/>
            <person name="Heilman E."/>
            <person name="Heiman D."/>
            <person name="Howarth C."/>
            <person name="Mehta T."/>
            <person name="Neiman D."/>
            <person name="Pearson M."/>
            <person name="Roberts A."/>
            <person name="Saif S."/>
            <person name="Shea T."/>
            <person name="Shenoy N."/>
            <person name="Sisk P."/>
            <person name="Stolte C."/>
            <person name="Sykes S."/>
            <person name="White J."/>
            <person name="Yandava C."/>
            <person name="Burger G."/>
            <person name="Gray M.W."/>
            <person name="Holland P.W.H."/>
            <person name="King N."/>
            <person name="Lang F.B.F."/>
            <person name="Roger A.J."/>
            <person name="Ruiz-Trillo I."/>
            <person name="Haas B."/>
            <person name="Nusbaum C."/>
            <person name="Birren B."/>
        </authorList>
    </citation>
    <scope>NUCLEOTIDE SEQUENCE [LARGE SCALE GENOMIC DNA]</scope>
    <source>
        <strain evidence="1 2">JP610</strain>
    </source>
</reference>